<organism evidence="2 3">
    <name type="scientific">Yasminevirus sp. GU-2018</name>
    <dbReference type="NCBI Taxonomy" id="2420051"/>
    <lineage>
        <taxon>Viruses</taxon>
        <taxon>Varidnaviria</taxon>
        <taxon>Bamfordvirae</taxon>
        <taxon>Nucleocytoviricota</taxon>
        <taxon>Megaviricetes</taxon>
        <taxon>Imitervirales</taxon>
        <taxon>Mimiviridae</taxon>
        <taxon>Klosneuvirinae</taxon>
        <taxon>Yasminevirus</taxon>
        <taxon>Yasminevirus saudimassiliense</taxon>
    </lineage>
</organism>
<accession>A0A5K0U8E1</accession>
<dbReference type="EMBL" id="UPSH01000001">
    <property type="protein sequence ID" value="VBB18075.1"/>
    <property type="molecule type" value="Genomic_DNA"/>
</dbReference>
<feature type="region of interest" description="Disordered" evidence="1">
    <location>
        <begin position="1"/>
        <end position="51"/>
    </location>
</feature>
<comment type="caution">
    <text evidence="2">The sequence shown here is derived from an EMBL/GenBank/DDBJ whole genome shotgun (WGS) entry which is preliminary data.</text>
</comment>
<feature type="non-terminal residue" evidence="2">
    <location>
        <position position="1"/>
    </location>
</feature>
<keyword evidence="3" id="KW-1185">Reference proteome</keyword>
<sequence>LSDEDKKSTKKTTNDKQRGGYTKPGAVEDNEKRADPKFNIPEYKEPMNNPMIPNEQKRIFAENRQYKDGGQQGNPILNLQLYQPPKPKPDARKQMPNPAVFYPNYVPNPFDPVSYANYMQYAGYNMQPPPIYKEYNINIGGVSGSHIKTAMFFEDALPVKNVSGSFRSIGERQTMCESIRANLFTQGDGKDVPIENDTYNLLSHIKLMDMNPYNASRFSKNPYKGLPFGFLLYRSCYPMRHDMKQFDAVCAQNSTGVNVRIYRLTEGAYTVNKQDVTRASDYDEWRDVAFYNFVKEQILKKKVCPNFPFMYGYNISVNSNINFDDLKLIQDPDRGRTTDTALFNKTWGTSNQINNPGSVTQTTAQNTMDALRRINNRDRAMPANVMVPATGSNTNPGMMKQVVAVVRDPRTGLVTREITNMPSKEERAIMLNRYTGKALVCLTEACNYSLFGWAKKEYRADGNIKTMTNPGYHTKAVWESVIFQMLVALYVMQIKGLVINNFRVDRNVFIRDISTGGTVTNYWKYKVEGIEYYIPNYGYLVMIDSNYRDFDKPCSDDVAVDPKRERKLDGSFLEYCNLSQDDCIQKSFEMFKSAIDPNVFDQDFINDNGVKPPEDVLRLLTNMKNMADAKPSVNIAYYIRQFMTMFMNNRVGGPLTETEVNHVKRGAVKEFRKGQIVVMTDHDGIDKFVIHVRQKNDISRIITKDKLDPTTANFIEKEVPTSSLNEYSVVEPIRQNFKINESNLSEDSLLETYNVE</sequence>
<feature type="compositionally biased region" description="Basic and acidic residues" evidence="1">
    <location>
        <begin position="1"/>
        <end position="18"/>
    </location>
</feature>
<protein>
    <submittedName>
        <fullName evidence="2">Uncharacterized protein</fullName>
    </submittedName>
</protein>
<dbReference type="Proteomes" id="UP000594342">
    <property type="component" value="Unassembled WGS sequence"/>
</dbReference>
<evidence type="ECO:0000313" key="2">
    <source>
        <dbReference type="EMBL" id="VBB18075.1"/>
    </source>
</evidence>
<gene>
    <name evidence="2" type="ORF">YASMINEVIRUS_538</name>
</gene>
<evidence type="ECO:0000256" key="1">
    <source>
        <dbReference type="SAM" id="MobiDB-lite"/>
    </source>
</evidence>
<reference evidence="2 3" key="1">
    <citation type="submission" date="2018-10" db="EMBL/GenBank/DDBJ databases">
        <authorList>
            <consortium name="IHU Genomes"/>
        </authorList>
    </citation>
    <scope>NUCLEOTIDE SEQUENCE [LARGE SCALE GENOMIC DNA]</scope>
    <source>
        <strain evidence="2 3">A1</strain>
    </source>
</reference>
<proteinExistence type="predicted"/>
<name>A0A5K0U8E1_9VIRU</name>
<evidence type="ECO:0000313" key="3">
    <source>
        <dbReference type="Proteomes" id="UP000594342"/>
    </source>
</evidence>